<evidence type="ECO:0000259" key="2">
    <source>
        <dbReference type="Pfam" id="PF00881"/>
    </source>
</evidence>
<keyword evidence="4" id="KW-1185">Reference proteome</keyword>
<dbReference type="RefSeq" id="WP_203911630.1">
    <property type="nucleotide sequence ID" value="NZ_BONY01000041.1"/>
</dbReference>
<organism evidence="3 4">
    <name type="scientific">Rhizocola hellebori</name>
    <dbReference type="NCBI Taxonomy" id="1392758"/>
    <lineage>
        <taxon>Bacteria</taxon>
        <taxon>Bacillati</taxon>
        <taxon>Actinomycetota</taxon>
        <taxon>Actinomycetes</taxon>
        <taxon>Micromonosporales</taxon>
        <taxon>Micromonosporaceae</taxon>
        <taxon>Rhizocola</taxon>
    </lineage>
</organism>
<feature type="domain" description="Nitroreductase" evidence="2">
    <location>
        <begin position="113"/>
        <end position="298"/>
    </location>
</feature>
<dbReference type="NCBIfam" id="NF047509">
    <property type="entry name" value="Rv3131_FMN_oxido"/>
    <property type="match status" value="1"/>
</dbReference>
<dbReference type="InterPro" id="IPR050627">
    <property type="entry name" value="Nitroreductase/BluB"/>
</dbReference>
<dbReference type="PANTHER" id="PTHR23026">
    <property type="entry name" value="NADPH NITROREDUCTASE"/>
    <property type="match status" value="1"/>
</dbReference>
<evidence type="ECO:0000313" key="4">
    <source>
        <dbReference type="Proteomes" id="UP000612899"/>
    </source>
</evidence>
<sequence length="321" mass="34231">MNETVQQVLYDAARLALAAPSIFNTQPWLWAVGPDRLELRADRTRQLRVVDPDARLLTISCGVALHHATTALAGNAVDTVLLPDPADRDLLAVLHLSGEAASGRTLAQLRRAITTRRTDRRPFSQAPVPAHTLDRLVAACAQQGAHLYQVPYQHLATLALAAVAAGALHLSNPDYRVELADWTHRPLWSGDGVPVETAVEASARRVPVRDFAPFGGDTLPAGSDNDFGALYAIVYTDTDSTGSWLSAGMSLSAILLTATAAGLGTAPISDVTEAGAIREQLRQILPSGYPQVAVRLGHPQTGEPPATPRRPPEEVISLVRA</sequence>
<name>A0A8J3VIX4_9ACTN</name>
<dbReference type="GO" id="GO:0016491">
    <property type="term" value="F:oxidoreductase activity"/>
    <property type="evidence" value="ECO:0007669"/>
    <property type="project" value="InterPro"/>
</dbReference>
<dbReference type="InterPro" id="IPR000415">
    <property type="entry name" value="Nitroreductase-like"/>
</dbReference>
<gene>
    <name evidence="3" type="ORF">Rhe02_59240</name>
</gene>
<dbReference type="AlphaFoldDB" id="A0A8J3VIX4"/>
<comment type="caution">
    <text evidence="3">The sequence shown here is derived from an EMBL/GenBank/DDBJ whole genome shotgun (WGS) entry which is preliminary data.</text>
</comment>
<protein>
    <submittedName>
        <fullName evidence="3">Putative NAD(P)H nitroreductase</fullName>
    </submittedName>
</protein>
<dbReference type="Gene3D" id="3.40.109.10">
    <property type="entry name" value="NADH Oxidase"/>
    <property type="match status" value="1"/>
</dbReference>
<dbReference type="PANTHER" id="PTHR23026:SF123">
    <property type="entry name" value="NAD(P)H NITROREDUCTASE RV3131-RELATED"/>
    <property type="match status" value="1"/>
</dbReference>
<evidence type="ECO:0000313" key="3">
    <source>
        <dbReference type="EMBL" id="GIH07857.1"/>
    </source>
</evidence>
<proteinExistence type="predicted"/>
<dbReference type="EMBL" id="BONY01000041">
    <property type="protein sequence ID" value="GIH07857.1"/>
    <property type="molecule type" value="Genomic_DNA"/>
</dbReference>
<reference evidence="3" key="1">
    <citation type="submission" date="2021-01" db="EMBL/GenBank/DDBJ databases">
        <title>Whole genome shotgun sequence of Rhizocola hellebori NBRC 109834.</title>
        <authorList>
            <person name="Komaki H."/>
            <person name="Tamura T."/>
        </authorList>
    </citation>
    <scope>NUCLEOTIDE SEQUENCE</scope>
    <source>
        <strain evidence="3">NBRC 109834</strain>
    </source>
</reference>
<evidence type="ECO:0000256" key="1">
    <source>
        <dbReference type="SAM" id="MobiDB-lite"/>
    </source>
</evidence>
<dbReference type="Proteomes" id="UP000612899">
    <property type="component" value="Unassembled WGS sequence"/>
</dbReference>
<dbReference type="SUPFAM" id="SSF55469">
    <property type="entry name" value="FMN-dependent nitroreductase-like"/>
    <property type="match status" value="1"/>
</dbReference>
<dbReference type="InterPro" id="IPR029479">
    <property type="entry name" value="Nitroreductase"/>
</dbReference>
<feature type="region of interest" description="Disordered" evidence="1">
    <location>
        <begin position="297"/>
        <end position="321"/>
    </location>
</feature>
<accession>A0A8J3VIX4</accession>
<dbReference type="Pfam" id="PF00881">
    <property type="entry name" value="Nitroreductase"/>
    <property type="match status" value="1"/>
</dbReference>